<protein>
    <recommendedName>
        <fullName evidence="3">HesB/YadR/YfhF family protein</fullName>
    </recommendedName>
</protein>
<name>A0A089LYM5_9BACL</name>
<dbReference type="STRING" id="169760.PSTEL_15875"/>
<dbReference type="OrthoDB" id="1645729at2"/>
<evidence type="ECO:0000313" key="2">
    <source>
        <dbReference type="Proteomes" id="UP000029507"/>
    </source>
</evidence>
<dbReference type="Proteomes" id="UP000029507">
    <property type="component" value="Chromosome"/>
</dbReference>
<evidence type="ECO:0000313" key="1">
    <source>
        <dbReference type="EMBL" id="AIQ64348.1"/>
    </source>
</evidence>
<sequence>MGISVSSEASGWFKRELGLDNGSSIRLFPRYSSGGGLHPGFSLGIAVEPPGRPGLLTESEGIVFYMEEQDLWYMEGHDLSILYDKNEDDIEYRYIPVSGGVQNGNAAEPDSAVRS</sequence>
<organism evidence="1 2">
    <name type="scientific">Paenibacillus stellifer</name>
    <dbReference type="NCBI Taxonomy" id="169760"/>
    <lineage>
        <taxon>Bacteria</taxon>
        <taxon>Bacillati</taxon>
        <taxon>Bacillota</taxon>
        <taxon>Bacilli</taxon>
        <taxon>Bacillales</taxon>
        <taxon>Paenibacillaceae</taxon>
        <taxon>Paenibacillus</taxon>
    </lineage>
</organism>
<evidence type="ECO:0008006" key="3">
    <source>
        <dbReference type="Google" id="ProtNLM"/>
    </source>
</evidence>
<keyword evidence="2" id="KW-1185">Reference proteome</keyword>
<dbReference type="KEGG" id="pste:PSTEL_15875"/>
<reference evidence="1 2" key="1">
    <citation type="submission" date="2014-08" db="EMBL/GenBank/DDBJ databases">
        <title>Comparative genomics of the Paenibacillus odorifer group.</title>
        <authorList>
            <person name="den Bakker H.C."/>
            <person name="Tsai Y.-C."/>
            <person name="Martin N."/>
            <person name="Korlach J."/>
            <person name="Wiedmann M."/>
        </authorList>
    </citation>
    <scope>NUCLEOTIDE SEQUENCE [LARGE SCALE GENOMIC DNA]</scope>
    <source>
        <strain evidence="1 2">DSM 14472</strain>
    </source>
</reference>
<dbReference type="RefSeq" id="WP_038696554.1">
    <property type="nucleotide sequence ID" value="NZ_CP009286.1"/>
</dbReference>
<dbReference type="EMBL" id="CP009286">
    <property type="protein sequence ID" value="AIQ64348.1"/>
    <property type="molecule type" value="Genomic_DNA"/>
</dbReference>
<gene>
    <name evidence="1" type="ORF">PSTEL_15875</name>
</gene>
<dbReference type="HOGENOM" id="CLU_163967_2_1_9"/>
<accession>A0A089LYM5</accession>
<proteinExistence type="predicted"/>
<dbReference type="AlphaFoldDB" id="A0A089LYM5"/>